<dbReference type="Pfam" id="PF02665">
    <property type="entry name" value="Nitrate_red_gam"/>
    <property type="match status" value="1"/>
</dbReference>
<dbReference type="GO" id="GO:0005886">
    <property type="term" value="C:plasma membrane"/>
    <property type="evidence" value="ECO:0007669"/>
    <property type="project" value="UniProtKB-SubCell"/>
</dbReference>
<evidence type="ECO:0000256" key="7">
    <source>
        <dbReference type="SAM" id="Phobius"/>
    </source>
</evidence>
<dbReference type="InterPro" id="IPR036197">
    <property type="entry name" value="NarG-like_sf"/>
</dbReference>
<name>A0A8J6P860_9BACT</name>
<comment type="subcellular location">
    <subcellularLocation>
        <location evidence="1">Cell membrane</location>
        <topology evidence="1">Multi-pass membrane protein</topology>
    </subcellularLocation>
</comment>
<dbReference type="GO" id="GO:0016491">
    <property type="term" value="F:oxidoreductase activity"/>
    <property type="evidence" value="ECO:0007669"/>
    <property type="project" value="UniProtKB-KW"/>
</dbReference>
<evidence type="ECO:0000259" key="8">
    <source>
        <dbReference type="Pfam" id="PF02665"/>
    </source>
</evidence>
<keyword evidence="5" id="KW-0560">Oxidoreductase</keyword>
<keyword evidence="3 7" id="KW-0812">Transmembrane</keyword>
<sequence length="348" mass="39485">MNISYLYSLIAVIVLALFAYVGSIFGGGEALFGLIFPLLAGLIFTVGFIYRIVDWARSPVPFRIPTTCGQQKSLPWIESACIENPTTTGGVVIRMLLEVVLFRSLFRNTTCDLKEGDKLAYRWEIWLWVGALAFHYAFFTVVVRHLRFFMEPVPVCLQFLDKLDGFLQIGQPGLMLSGVVLLAAAAFLFLRRILTPHVRYISLASDYFPLFLIMGIAFTGILMRYFTKVEIVNVKAFTMGLVTLQPHIPNGIGGIFYAHLFLVSVLLVYFPFSKLMHLGGIFMSPTRNLTTDTRARRHINPWNSPVKIHTYEHYEDEFRGKMVDVGLPVDKMLEAQAPEEPEEPEEKE</sequence>
<dbReference type="InterPro" id="IPR023234">
    <property type="entry name" value="NarG-like_domain"/>
</dbReference>
<reference evidence="9 10" key="1">
    <citation type="submission" date="2020-08" db="EMBL/GenBank/DDBJ databases">
        <title>Bridging the membrane lipid divide: bacteria of the FCB group superphylum have the potential to synthesize archaeal ether lipids.</title>
        <authorList>
            <person name="Villanueva L."/>
            <person name="Von Meijenfeldt F.A.B."/>
            <person name="Westbye A.B."/>
            <person name="Yadav S."/>
            <person name="Hopmans E.C."/>
            <person name="Dutilh B.E."/>
            <person name="Sinninghe Damste J.S."/>
        </authorList>
    </citation>
    <scope>NUCLEOTIDE SEQUENCE [LARGE SCALE GENOMIC DNA]</scope>
    <source>
        <strain evidence="9">NIOZ-UU17</strain>
    </source>
</reference>
<dbReference type="InterPro" id="IPR047660">
    <property type="entry name" value="DsrM"/>
</dbReference>
<evidence type="ECO:0000313" key="10">
    <source>
        <dbReference type="Proteomes" id="UP000605201"/>
    </source>
</evidence>
<comment type="caution">
    <text evidence="9">The sequence shown here is derived from an EMBL/GenBank/DDBJ whole genome shotgun (WGS) entry which is preliminary data.</text>
</comment>
<evidence type="ECO:0000256" key="1">
    <source>
        <dbReference type="ARBA" id="ARBA00004651"/>
    </source>
</evidence>
<protein>
    <submittedName>
        <fullName evidence="9">Sulfate reduction electron transfer complex DsrMKJOP subunit DsrM</fullName>
    </submittedName>
</protein>
<evidence type="ECO:0000256" key="5">
    <source>
        <dbReference type="ARBA" id="ARBA00023002"/>
    </source>
</evidence>
<proteinExistence type="predicted"/>
<keyword evidence="2" id="KW-1003">Cell membrane</keyword>
<evidence type="ECO:0000256" key="2">
    <source>
        <dbReference type="ARBA" id="ARBA00022475"/>
    </source>
</evidence>
<keyword evidence="6 7" id="KW-0472">Membrane</keyword>
<dbReference type="Gene3D" id="1.20.950.20">
    <property type="entry name" value="Transmembrane di-heme cytochromes, Chain C"/>
    <property type="match status" value="1"/>
</dbReference>
<feature type="transmembrane region" description="Helical" evidence="7">
    <location>
        <begin position="247"/>
        <end position="270"/>
    </location>
</feature>
<accession>A0A8J6P860</accession>
<feature type="transmembrane region" description="Helical" evidence="7">
    <location>
        <begin position="166"/>
        <end position="190"/>
    </location>
</feature>
<keyword evidence="4 7" id="KW-1133">Transmembrane helix</keyword>
<dbReference type="SUPFAM" id="SSF103501">
    <property type="entry name" value="Respiratory nitrate reductase 1 gamma chain"/>
    <property type="match status" value="1"/>
</dbReference>
<feature type="transmembrane region" description="Helical" evidence="7">
    <location>
        <begin position="125"/>
        <end position="146"/>
    </location>
</feature>
<organism evidence="9 10">
    <name type="scientific">Candidatus Desulfatibia vada</name>
    <dbReference type="NCBI Taxonomy" id="2841696"/>
    <lineage>
        <taxon>Bacteria</taxon>
        <taxon>Pseudomonadati</taxon>
        <taxon>Thermodesulfobacteriota</taxon>
        <taxon>Desulfobacteria</taxon>
        <taxon>Desulfobacterales</taxon>
        <taxon>Desulfobacterales incertae sedis</taxon>
        <taxon>Candidatus Desulfatibia</taxon>
    </lineage>
</organism>
<gene>
    <name evidence="9" type="primary">dsrM</name>
    <name evidence="9" type="ORF">H8D96_20015</name>
</gene>
<feature type="transmembrane region" description="Helical" evidence="7">
    <location>
        <begin position="31"/>
        <end position="53"/>
    </location>
</feature>
<dbReference type="EMBL" id="JACNIG010000398">
    <property type="protein sequence ID" value="MBC8434201.1"/>
    <property type="molecule type" value="Genomic_DNA"/>
</dbReference>
<dbReference type="AlphaFoldDB" id="A0A8J6P860"/>
<evidence type="ECO:0000313" key="9">
    <source>
        <dbReference type="EMBL" id="MBC8434201.1"/>
    </source>
</evidence>
<feature type="domain" description="NarG-like" evidence="8">
    <location>
        <begin position="126"/>
        <end position="278"/>
    </location>
</feature>
<dbReference type="Proteomes" id="UP000605201">
    <property type="component" value="Unassembled WGS sequence"/>
</dbReference>
<evidence type="ECO:0000256" key="4">
    <source>
        <dbReference type="ARBA" id="ARBA00022989"/>
    </source>
</evidence>
<evidence type="ECO:0000256" key="3">
    <source>
        <dbReference type="ARBA" id="ARBA00022692"/>
    </source>
</evidence>
<feature type="transmembrane region" description="Helical" evidence="7">
    <location>
        <begin position="210"/>
        <end position="227"/>
    </location>
</feature>
<feature type="transmembrane region" description="Helical" evidence="7">
    <location>
        <begin position="5"/>
        <end position="25"/>
    </location>
</feature>
<dbReference type="NCBIfam" id="NF038037">
    <property type="entry name" value="cytob_DsrM"/>
    <property type="match status" value="1"/>
</dbReference>
<evidence type="ECO:0000256" key="6">
    <source>
        <dbReference type="ARBA" id="ARBA00023136"/>
    </source>
</evidence>